<dbReference type="KEGG" id="rci:RCIX388"/>
<sequence length="402" mass="46880">MSKRCKYSMVFSTVYNFPGFKIVGLSVMTMLVGMVVIQLGRSKHKVRCPCCNRVVKRFEGSYGRLVRHLDFSGFECYLYFEEYKLHCKCGYRGYEDVGFVRDYSNCTRAYEAYVGRLCDHMSVKEAASFVGLDWKTVKNIDKESIRSALKGLSEVHPVRIGVDEIAYQKGHKYLTVVRDVDHGYVLWVGLDRKKETLNAFFQELGPEKCQLIKVAVMDMWDPFIASVKEYTRADIVFDKFHVAKKVNEALDSIRRHEFRNAGKDEQKEFKKKRFLILLRNENVPPDRRETLNSLLEKNQTLYSAYVLKEQLLSILDEKCYDVAIRRLETWKANVQESGIQEYDKVVKTINNYLYGIHNYFKHGVTNAASEGFNNKIGLIKRRAYGFRDIEYFMLKIIKICGL</sequence>
<dbReference type="OrthoDB" id="141013at2157"/>
<dbReference type="InterPro" id="IPR002560">
    <property type="entry name" value="Transposase_DDE"/>
</dbReference>
<dbReference type="KEGG" id="rci:RCIX171"/>
<feature type="domain" description="Transposase IS204/IS1001/IS1096/IS1165 DDE" evidence="2">
    <location>
        <begin position="160"/>
        <end position="396"/>
    </location>
</feature>
<organism evidence="6 7">
    <name type="scientific">Methanocella arvoryzae (strain DSM 22066 / NBRC 105507 / MRE50)</name>
    <dbReference type="NCBI Taxonomy" id="351160"/>
    <lineage>
        <taxon>Archaea</taxon>
        <taxon>Methanobacteriati</taxon>
        <taxon>Methanobacteriota</taxon>
        <taxon>Stenosarchaea group</taxon>
        <taxon>Methanomicrobia</taxon>
        <taxon>Methanocellales</taxon>
        <taxon>Methanocellaceae</taxon>
        <taxon>Methanocella</taxon>
    </lineage>
</organism>
<dbReference type="EMBL" id="AM114193">
    <property type="protein sequence ID" value="CAJ35659.1"/>
    <property type="molecule type" value="Genomic_DNA"/>
</dbReference>
<dbReference type="InterPro" id="IPR032877">
    <property type="entry name" value="Transposase_HTH"/>
</dbReference>
<dbReference type="EMBL" id="AM114193">
    <property type="protein sequence ID" value="CAJ35829.1"/>
    <property type="molecule type" value="Genomic_DNA"/>
</dbReference>
<dbReference type="RefSeq" id="WP_012036672.1">
    <property type="nucleotide sequence ID" value="NC_009464.1"/>
</dbReference>
<dbReference type="eggNOG" id="arCOG04913">
    <property type="taxonomic scope" value="Archaea"/>
</dbReference>
<dbReference type="AlphaFoldDB" id="Q0W714"/>
<proteinExistence type="predicted"/>
<dbReference type="Pfam" id="PF13542">
    <property type="entry name" value="HTH_Tnp_ISL3"/>
    <property type="match status" value="1"/>
</dbReference>
<protein>
    <submittedName>
        <fullName evidence="6">Transposase</fullName>
    </submittedName>
</protein>
<keyword evidence="1" id="KW-0472">Membrane</keyword>
<evidence type="ECO:0000313" key="7">
    <source>
        <dbReference type="Proteomes" id="UP000000663"/>
    </source>
</evidence>
<feature type="transmembrane region" description="Helical" evidence="1">
    <location>
        <begin position="20"/>
        <end position="37"/>
    </location>
</feature>
<evidence type="ECO:0000259" key="4">
    <source>
        <dbReference type="Pfam" id="PF14690"/>
    </source>
</evidence>
<dbReference type="GeneID" id="5144797"/>
<dbReference type="Proteomes" id="UP000000663">
    <property type="component" value="Chromosome"/>
</dbReference>
<evidence type="ECO:0000259" key="2">
    <source>
        <dbReference type="Pfam" id="PF01610"/>
    </source>
</evidence>
<name>Q0W714_METAR</name>
<feature type="domain" description="Transposase IS204/IS1001/IS1096/IS1165 helix-turn-helix" evidence="3">
    <location>
        <begin position="95"/>
        <end position="143"/>
    </location>
</feature>
<dbReference type="PANTHER" id="PTHR33498">
    <property type="entry name" value="TRANSPOSASE FOR INSERTION SEQUENCE ELEMENT IS1557"/>
    <property type="match status" value="1"/>
</dbReference>
<evidence type="ECO:0000256" key="1">
    <source>
        <dbReference type="SAM" id="Phobius"/>
    </source>
</evidence>
<dbReference type="InterPro" id="IPR029261">
    <property type="entry name" value="Transposase_Znf"/>
</dbReference>
<dbReference type="InterPro" id="IPR047951">
    <property type="entry name" value="Transpos_ISL3"/>
</dbReference>
<dbReference type="PANTHER" id="PTHR33498:SF1">
    <property type="entry name" value="TRANSPOSASE FOR INSERTION SEQUENCE ELEMENT IS1557"/>
    <property type="match status" value="1"/>
</dbReference>
<keyword evidence="7" id="KW-1185">Reference proteome</keyword>
<gene>
    <name evidence="6" type="primary">tnp-4</name>
    <name evidence="5" type="synonym">tnp-7</name>
    <name evidence="6" type="ORF">RCIX171</name>
    <name evidence="5" type="ORF">RCIX388</name>
</gene>
<keyword evidence="1" id="KW-0812">Transmembrane</keyword>
<reference evidence="6 7" key="1">
    <citation type="journal article" date="2006" name="Science">
        <title>Genome of rice cluster I archaea -- the key methane producers in the rice rhizosphere.</title>
        <authorList>
            <person name="Erkel C."/>
            <person name="Kube M."/>
            <person name="Reinhardt R."/>
            <person name="Liesack W."/>
        </authorList>
    </citation>
    <scope>NUCLEOTIDE SEQUENCE [LARGE SCALE GENOMIC DNA]</scope>
    <source>
        <strain evidence="7">DSM 22066 / NBRC 105507 / MRE50</strain>
        <strain evidence="6">MRE50</strain>
    </source>
</reference>
<dbReference type="Pfam" id="PF01610">
    <property type="entry name" value="DDE_Tnp_ISL3"/>
    <property type="match status" value="1"/>
</dbReference>
<keyword evidence="1" id="KW-1133">Transmembrane helix</keyword>
<evidence type="ECO:0000313" key="6">
    <source>
        <dbReference type="EMBL" id="CAJ35829.1"/>
    </source>
</evidence>
<accession>Q0W714</accession>
<feature type="domain" description="Transposase IS204/IS1001/IS1096/IS1165 zinc-finger" evidence="4">
    <location>
        <begin position="46"/>
        <end position="89"/>
    </location>
</feature>
<dbReference type="Pfam" id="PF14690">
    <property type="entry name" value="Zn_ribbon_ISL3"/>
    <property type="match status" value="1"/>
</dbReference>
<dbReference type="NCBIfam" id="NF033550">
    <property type="entry name" value="transpos_ISL3"/>
    <property type="match status" value="1"/>
</dbReference>
<evidence type="ECO:0000259" key="3">
    <source>
        <dbReference type="Pfam" id="PF13542"/>
    </source>
</evidence>
<evidence type="ECO:0000313" key="5">
    <source>
        <dbReference type="EMBL" id="CAJ35659.1"/>
    </source>
</evidence>